<sequence length="109" mass="12118">MTNKGDINASSTTNVRQDGGKKQRKGRKPLKSNEELLLDPTPSEALTSHSFSTTEASGNKCDEKPTKWIARVDTVRKDVEILGKRLNKADDNDLVSKRFTRACKIVKDS</sequence>
<keyword evidence="3" id="KW-1185">Reference proteome</keyword>
<evidence type="ECO:0000256" key="1">
    <source>
        <dbReference type="SAM" id="MobiDB-lite"/>
    </source>
</evidence>
<dbReference type="Proteomes" id="UP000824120">
    <property type="component" value="Chromosome 12"/>
</dbReference>
<gene>
    <name evidence="2" type="ORF">H5410_059785</name>
</gene>
<evidence type="ECO:0000313" key="2">
    <source>
        <dbReference type="EMBL" id="KAG5570019.1"/>
    </source>
</evidence>
<accession>A0A9J5W3B1</accession>
<proteinExistence type="predicted"/>
<name>A0A9J5W3B1_SOLCO</name>
<feature type="compositionally biased region" description="Polar residues" evidence="1">
    <location>
        <begin position="1"/>
        <end position="15"/>
    </location>
</feature>
<protein>
    <submittedName>
        <fullName evidence="2">Uncharacterized protein</fullName>
    </submittedName>
</protein>
<reference evidence="2 3" key="1">
    <citation type="submission" date="2020-09" db="EMBL/GenBank/DDBJ databases">
        <title>De no assembly of potato wild relative species, Solanum commersonii.</title>
        <authorList>
            <person name="Cho K."/>
        </authorList>
    </citation>
    <scope>NUCLEOTIDE SEQUENCE [LARGE SCALE GENOMIC DNA]</scope>
    <source>
        <strain evidence="2">LZ3.2</strain>
        <tissue evidence="2">Leaf</tissue>
    </source>
</reference>
<evidence type="ECO:0000313" key="3">
    <source>
        <dbReference type="Proteomes" id="UP000824120"/>
    </source>
</evidence>
<comment type="caution">
    <text evidence="2">The sequence shown here is derived from an EMBL/GenBank/DDBJ whole genome shotgun (WGS) entry which is preliminary data.</text>
</comment>
<dbReference type="EMBL" id="JACXVP010000012">
    <property type="protein sequence ID" value="KAG5570019.1"/>
    <property type="molecule type" value="Genomic_DNA"/>
</dbReference>
<organism evidence="2 3">
    <name type="scientific">Solanum commersonii</name>
    <name type="common">Commerson's wild potato</name>
    <name type="synonym">Commerson's nightshade</name>
    <dbReference type="NCBI Taxonomy" id="4109"/>
    <lineage>
        <taxon>Eukaryota</taxon>
        <taxon>Viridiplantae</taxon>
        <taxon>Streptophyta</taxon>
        <taxon>Embryophyta</taxon>
        <taxon>Tracheophyta</taxon>
        <taxon>Spermatophyta</taxon>
        <taxon>Magnoliopsida</taxon>
        <taxon>eudicotyledons</taxon>
        <taxon>Gunneridae</taxon>
        <taxon>Pentapetalae</taxon>
        <taxon>asterids</taxon>
        <taxon>lamiids</taxon>
        <taxon>Solanales</taxon>
        <taxon>Solanaceae</taxon>
        <taxon>Solanoideae</taxon>
        <taxon>Solaneae</taxon>
        <taxon>Solanum</taxon>
    </lineage>
</organism>
<dbReference type="AlphaFoldDB" id="A0A9J5W3B1"/>
<feature type="region of interest" description="Disordered" evidence="1">
    <location>
        <begin position="1"/>
        <end position="63"/>
    </location>
</feature>
<feature type="compositionally biased region" description="Polar residues" evidence="1">
    <location>
        <begin position="44"/>
        <end position="57"/>
    </location>
</feature>